<comment type="caution">
    <text evidence="2">The sequence shown here is derived from an EMBL/GenBank/DDBJ whole genome shotgun (WGS) entry which is preliminary data.</text>
</comment>
<reference evidence="2 3" key="1">
    <citation type="submission" date="2021-02" db="EMBL/GenBank/DDBJ databases">
        <title>Plant Genome Project.</title>
        <authorList>
            <person name="Zhang R.-G."/>
        </authorList>
    </citation>
    <scope>NUCLEOTIDE SEQUENCE [LARGE SCALE GENOMIC DNA]</scope>
    <source>
        <tissue evidence="2">Leaves</tissue>
    </source>
</reference>
<organism evidence="2 3">
    <name type="scientific">Xanthoceras sorbifolium</name>
    <dbReference type="NCBI Taxonomy" id="99658"/>
    <lineage>
        <taxon>Eukaryota</taxon>
        <taxon>Viridiplantae</taxon>
        <taxon>Streptophyta</taxon>
        <taxon>Embryophyta</taxon>
        <taxon>Tracheophyta</taxon>
        <taxon>Spermatophyta</taxon>
        <taxon>Magnoliopsida</taxon>
        <taxon>eudicotyledons</taxon>
        <taxon>Gunneridae</taxon>
        <taxon>Pentapetalae</taxon>
        <taxon>rosids</taxon>
        <taxon>malvids</taxon>
        <taxon>Sapindales</taxon>
        <taxon>Sapindaceae</taxon>
        <taxon>Xanthoceroideae</taxon>
        <taxon>Xanthoceras</taxon>
    </lineage>
</organism>
<protein>
    <submittedName>
        <fullName evidence="2">Uncharacterized protein</fullName>
    </submittedName>
</protein>
<dbReference type="InterPro" id="IPR004926">
    <property type="entry name" value="LEA_3a"/>
</dbReference>
<evidence type="ECO:0000313" key="3">
    <source>
        <dbReference type="Proteomes" id="UP000827721"/>
    </source>
</evidence>
<keyword evidence="3" id="KW-1185">Reference proteome</keyword>
<name>A0ABQ8GZ48_9ROSI</name>
<sequence length="99" mass="10583">MARSISNAKLFSVFVVDGISNAIYRRGYAAASQGAVSSSSVARGSRSGGMVKKSGEEMVRSTEKVSWVPDPVTGCYRPENLANEIDVADLRATLLKNKN</sequence>
<gene>
    <name evidence="2" type="ORF">JRO89_XSUnG0232600</name>
</gene>
<comment type="similarity">
    <text evidence="1">Belongs to the LEA type 3 family.</text>
</comment>
<proteinExistence type="inferred from homology"/>
<dbReference type="PANTHER" id="PTHR33509:SF5">
    <property type="entry name" value="PROTEIN SENESCENCE-ASSOCIATED GENE 21, MITOCHONDRIAL"/>
    <property type="match status" value="1"/>
</dbReference>
<dbReference type="Pfam" id="PF03242">
    <property type="entry name" value="LEA_3a"/>
    <property type="match status" value="1"/>
</dbReference>
<dbReference type="Proteomes" id="UP000827721">
    <property type="component" value="Unassembled WGS sequence"/>
</dbReference>
<accession>A0ABQ8GZ48</accession>
<evidence type="ECO:0000313" key="2">
    <source>
        <dbReference type="EMBL" id="KAH7510973.1"/>
    </source>
</evidence>
<evidence type="ECO:0000256" key="1">
    <source>
        <dbReference type="ARBA" id="ARBA00007086"/>
    </source>
</evidence>
<dbReference type="EMBL" id="JAFEMO010000670">
    <property type="protein sequence ID" value="KAH7510973.1"/>
    <property type="molecule type" value="Genomic_DNA"/>
</dbReference>
<dbReference type="PANTHER" id="PTHR33509">
    <property type="entry name" value="LATE EMBRYOGENIS ABUNDANT PROTEIN 2-RELATED"/>
    <property type="match status" value="1"/>
</dbReference>